<evidence type="ECO:0000256" key="1">
    <source>
        <dbReference type="ARBA" id="ARBA00004345"/>
    </source>
</evidence>
<reference evidence="7" key="3">
    <citation type="submission" date="2025-09" db="UniProtKB">
        <authorList>
            <consortium name="Ensembl"/>
        </authorList>
    </citation>
    <scope>IDENTIFICATION</scope>
</reference>
<dbReference type="PANTHER" id="PTHR15240">
    <property type="entry name" value="CAVIN"/>
    <property type="match status" value="1"/>
</dbReference>
<sequence>MSYAFFSPQSCPVHIFYISQCTDQIYRFFFCAVNSCKTTHTLNMATWLKLQQNPWEKKWTAFPQPPRPLPGRTRGIPSEENEIPASVFAKEPVPSITEGKEEPVDENKTLEETLHTVELSSDDDMPHEDDVGDSAEEKTEESRAEKLKRSSLKKVDSLKKAFSRQNIEKKMNKIGTKIVSPERREKIKKSLTVHHQKSSSSKSSAFKVSPLAFNVKKGREGESPAEAEDRPAETASNEQAENEEEMSFADMHSDMTPTTSLTEESKAVVDSLEKEARVEGSAVMNNNIELSIVEDDEEYGVPLEVPSQKLYEERNKPVSGEMEESDEETTQAAVLQINQTA</sequence>
<feature type="compositionally biased region" description="Basic and acidic residues" evidence="6">
    <location>
        <begin position="135"/>
        <end position="159"/>
    </location>
</feature>
<feature type="compositionally biased region" description="Acidic residues" evidence="6">
    <location>
        <begin position="120"/>
        <end position="134"/>
    </location>
</feature>
<evidence type="ECO:0008006" key="9">
    <source>
        <dbReference type="Google" id="ProtNLM"/>
    </source>
</evidence>
<feature type="region of interest" description="Disordered" evidence="6">
    <location>
        <begin position="313"/>
        <end position="341"/>
    </location>
</feature>
<proteinExistence type="inferred from homology"/>
<organism evidence="7 8">
    <name type="scientific">Anas platyrhynchos platyrhynchos</name>
    <name type="common">Northern mallard</name>
    <dbReference type="NCBI Taxonomy" id="8840"/>
    <lineage>
        <taxon>Eukaryota</taxon>
        <taxon>Metazoa</taxon>
        <taxon>Chordata</taxon>
        <taxon>Craniata</taxon>
        <taxon>Vertebrata</taxon>
        <taxon>Euteleostomi</taxon>
        <taxon>Archelosauria</taxon>
        <taxon>Archosauria</taxon>
        <taxon>Dinosauria</taxon>
        <taxon>Saurischia</taxon>
        <taxon>Theropoda</taxon>
        <taxon>Coelurosauria</taxon>
        <taxon>Aves</taxon>
        <taxon>Neognathae</taxon>
        <taxon>Galloanserae</taxon>
        <taxon>Anseriformes</taxon>
        <taxon>Anatidae</taxon>
        <taxon>Anatinae</taxon>
        <taxon>Anas</taxon>
    </lineage>
</organism>
<dbReference type="OMA" id="DDDMPHE"/>
<protein>
    <recommendedName>
        <fullName evidence="9">Caveolae associated protein 2</fullName>
    </recommendedName>
</protein>
<dbReference type="Ensembl" id="ENSAPLT00000001307.2">
    <property type="protein sequence ID" value="ENSAPLP00000000736.2"/>
    <property type="gene ID" value="ENSAPLG00000001318.2"/>
</dbReference>
<evidence type="ECO:0000256" key="5">
    <source>
        <dbReference type="ARBA" id="ARBA00023136"/>
    </source>
</evidence>
<accession>U3I0G6</accession>
<reference evidence="7" key="2">
    <citation type="submission" date="2025-08" db="UniProtKB">
        <authorList>
            <consortium name="Ensembl"/>
        </authorList>
    </citation>
    <scope>IDENTIFICATION</scope>
</reference>
<keyword evidence="5" id="KW-0472">Membrane</keyword>
<comment type="similarity">
    <text evidence="3">Belongs to the CAVIN family.</text>
</comment>
<dbReference type="InterPro" id="IPR026752">
    <property type="entry name" value="Cavin_fam"/>
</dbReference>
<dbReference type="GO" id="GO:0005901">
    <property type="term" value="C:caveola"/>
    <property type="evidence" value="ECO:0007669"/>
    <property type="project" value="UniProtKB-SubCell"/>
</dbReference>
<evidence type="ECO:0000256" key="4">
    <source>
        <dbReference type="ARBA" id="ARBA00022490"/>
    </source>
</evidence>
<dbReference type="AlphaFoldDB" id="U3I0G6"/>
<feature type="compositionally biased region" description="Basic residues" evidence="6">
    <location>
        <begin position="186"/>
        <end position="197"/>
    </location>
</feature>
<dbReference type="GeneTree" id="ENSGT00950000182910"/>
<evidence type="ECO:0000313" key="7">
    <source>
        <dbReference type="Ensembl" id="ENSAPLP00000000736.2"/>
    </source>
</evidence>
<dbReference type="GO" id="GO:0005737">
    <property type="term" value="C:cytoplasm"/>
    <property type="evidence" value="ECO:0007669"/>
    <property type="project" value="UniProtKB-SubCell"/>
</dbReference>
<evidence type="ECO:0000256" key="6">
    <source>
        <dbReference type="SAM" id="MobiDB-lite"/>
    </source>
</evidence>
<evidence type="ECO:0000256" key="2">
    <source>
        <dbReference type="ARBA" id="ARBA00004496"/>
    </source>
</evidence>
<dbReference type="PANTHER" id="PTHR15240:SF1">
    <property type="entry name" value="CAVEOLAE-ASSOCIATED PROTEIN 2"/>
    <property type="match status" value="1"/>
</dbReference>
<keyword evidence="8" id="KW-1185">Reference proteome</keyword>
<feature type="compositionally biased region" description="Polar residues" evidence="6">
    <location>
        <begin position="330"/>
        <end position="341"/>
    </location>
</feature>
<evidence type="ECO:0000256" key="3">
    <source>
        <dbReference type="ARBA" id="ARBA00008836"/>
    </source>
</evidence>
<dbReference type="STRING" id="8840.ENSAPLP00000000736"/>
<name>U3I0G6_ANAPP</name>
<dbReference type="GO" id="GO:0005080">
    <property type="term" value="F:protein kinase C binding"/>
    <property type="evidence" value="ECO:0007669"/>
    <property type="project" value="TreeGrafter"/>
</dbReference>
<keyword evidence="4" id="KW-0963">Cytoplasm</keyword>
<dbReference type="Pfam" id="PF15237">
    <property type="entry name" value="PTRF_SDPR"/>
    <property type="match status" value="1"/>
</dbReference>
<feature type="compositionally biased region" description="Basic and acidic residues" evidence="6">
    <location>
        <begin position="98"/>
        <end position="115"/>
    </location>
</feature>
<comment type="subcellular location">
    <subcellularLocation>
        <location evidence="2">Cytoplasm</location>
    </subcellularLocation>
    <subcellularLocation>
        <location evidence="1">Membrane</location>
        <location evidence="1">Caveola</location>
    </subcellularLocation>
</comment>
<feature type="region of interest" description="Disordered" evidence="6">
    <location>
        <begin position="59"/>
        <end position="265"/>
    </location>
</feature>
<dbReference type="Proteomes" id="UP000016666">
    <property type="component" value="Unassembled WGS sequence"/>
</dbReference>
<feature type="compositionally biased region" description="Basic and acidic residues" evidence="6">
    <location>
        <begin position="217"/>
        <end position="232"/>
    </location>
</feature>
<reference evidence="8" key="1">
    <citation type="submission" date="2017-10" db="EMBL/GenBank/DDBJ databases">
        <title>A new Pekin duck reference genome.</title>
        <authorList>
            <person name="Hou Z.-C."/>
            <person name="Zhou Z.-K."/>
            <person name="Zhu F."/>
            <person name="Hou S.-S."/>
        </authorList>
    </citation>
    <scope>NUCLEOTIDE SEQUENCE [LARGE SCALE GENOMIC DNA]</scope>
</reference>
<evidence type="ECO:0000313" key="8">
    <source>
        <dbReference type="Proteomes" id="UP000016666"/>
    </source>
</evidence>